<feature type="transmembrane region" description="Helical" evidence="1">
    <location>
        <begin position="66"/>
        <end position="85"/>
    </location>
</feature>
<evidence type="ECO:0000313" key="3">
    <source>
        <dbReference type="Proteomes" id="UP000573729"/>
    </source>
</evidence>
<dbReference type="Proteomes" id="UP000573729">
    <property type="component" value="Unassembled WGS sequence"/>
</dbReference>
<dbReference type="AlphaFoldDB" id="A0A7W7FH22"/>
<reference evidence="2 3" key="1">
    <citation type="submission" date="2020-08" db="EMBL/GenBank/DDBJ databases">
        <title>Sequencing the genomes of 1000 actinobacteria strains.</title>
        <authorList>
            <person name="Klenk H.-P."/>
        </authorList>
    </citation>
    <scope>NUCLEOTIDE SEQUENCE [LARGE SCALE GENOMIC DNA]</scope>
    <source>
        <strain evidence="2 3">DSM 24947</strain>
    </source>
</reference>
<keyword evidence="3" id="KW-1185">Reference proteome</keyword>
<proteinExistence type="predicted"/>
<keyword evidence="1" id="KW-0472">Membrane</keyword>
<evidence type="ECO:0000313" key="2">
    <source>
        <dbReference type="EMBL" id="MBB4665961.1"/>
    </source>
</evidence>
<sequence length="96" mass="9879">MARFIAHAVSLLLIVVGILLAVLAGVPASIAVATDAAGTPRGQALAQLLVLFGIGDGRVTDPLAGWVARGMIIAAVVVFVVAYLVERRAVPRPPRT</sequence>
<keyword evidence="1" id="KW-1133">Transmembrane helix</keyword>
<dbReference type="EMBL" id="JACHMD010000001">
    <property type="protein sequence ID" value="MBB4665961.1"/>
    <property type="molecule type" value="Genomic_DNA"/>
</dbReference>
<protein>
    <submittedName>
        <fullName evidence="2">Fe2+ transport system protein B</fullName>
    </submittedName>
</protein>
<name>A0A7W7FH22_9MICO</name>
<organism evidence="2 3">
    <name type="scientific">Microbacterium marinum</name>
    <dbReference type="NCBI Taxonomy" id="421115"/>
    <lineage>
        <taxon>Bacteria</taxon>
        <taxon>Bacillati</taxon>
        <taxon>Actinomycetota</taxon>
        <taxon>Actinomycetes</taxon>
        <taxon>Micrococcales</taxon>
        <taxon>Microbacteriaceae</taxon>
        <taxon>Microbacterium</taxon>
    </lineage>
</organism>
<gene>
    <name evidence="2" type="ORF">BKA24_000670</name>
</gene>
<accession>A0A7W7FH22</accession>
<comment type="caution">
    <text evidence="2">The sequence shown here is derived from an EMBL/GenBank/DDBJ whole genome shotgun (WGS) entry which is preliminary data.</text>
</comment>
<dbReference type="RefSeq" id="WP_184215083.1">
    <property type="nucleotide sequence ID" value="NZ_JACHMD010000001.1"/>
</dbReference>
<keyword evidence="1" id="KW-0812">Transmembrane</keyword>
<evidence type="ECO:0000256" key="1">
    <source>
        <dbReference type="SAM" id="Phobius"/>
    </source>
</evidence>